<keyword evidence="10" id="KW-1185">Reference proteome</keyword>
<evidence type="ECO:0000313" key="10">
    <source>
        <dbReference type="Proteomes" id="UP000198972"/>
    </source>
</evidence>
<evidence type="ECO:0000256" key="3">
    <source>
        <dbReference type="ARBA" id="ARBA00022694"/>
    </source>
</evidence>
<keyword evidence="4 5" id="KW-0413">Isomerase</keyword>
<evidence type="ECO:0000256" key="2">
    <source>
        <dbReference type="ARBA" id="ARBA00005642"/>
    </source>
</evidence>
<dbReference type="GO" id="GO:1990481">
    <property type="term" value="P:mRNA pseudouridine synthesis"/>
    <property type="evidence" value="ECO:0007669"/>
    <property type="project" value="TreeGrafter"/>
</dbReference>
<feature type="domain" description="Pseudouridine synthase II N-terminal" evidence="6">
    <location>
        <begin position="28"/>
        <end position="180"/>
    </location>
</feature>
<dbReference type="STRING" id="670482.SAMN04488542_101380"/>
<organism evidence="9 10">
    <name type="scientific">Fontibacillus panacisegetis</name>
    <dbReference type="NCBI Taxonomy" id="670482"/>
    <lineage>
        <taxon>Bacteria</taxon>
        <taxon>Bacillati</taxon>
        <taxon>Bacillota</taxon>
        <taxon>Bacilli</taxon>
        <taxon>Bacillales</taxon>
        <taxon>Paenibacillaceae</taxon>
        <taxon>Fontibacillus</taxon>
    </lineage>
</organism>
<feature type="active site" description="Nucleophile" evidence="5">
    <location>
        <position position="43"/>
    </location>
</feature>
<dbReference type="SUPFAM" id="SSF55120">
    <property type="entry name" value="Pseudouridine synthase"/>
    <property type="match status" value="1"/>
</dbReference>
<evidence type="ECO:0000256" key="4">
    <source>
        <dbReference type="ARBA" id="ARBA00023235"/>
    </source>
</evidence>
<dbReference type="HAMAP" id="MF_01080">
    <property type="entry name" value="TruB_bact"/>
    <property type="match status" value="1"/>
</dbReference>
<evidence type="ECO:0000256" key="5">
    <source>
        <dbReference type="HAMAP-Rule" id="MF_01080"/>
    </source>
</evidence>
<dbReference type="Gene3D" id="3.30.2350.10">
    <property type="entry name" value="Pseudouridine synthase"/>
    <property type="match status" value="1"/>
</dbReference>
<name>A0A1G7EXL4_9BACL</name>
<comment type="similarity">
    <text evidence="2 5">Belongs to the pseudouridine synthase TruB family. Type 1 subfamily.</text>
</comment>
<evidence type="ECO:0000259" key="8">
    <source>
        <dbReference type="Pfam" id="PF16198"/>
    </source>
</evidence>
<dbReference type="Pfam" id="PF09157">
    <property type="entry name" value="TruB-C_2"/>
    <property type="match status" value="1"/>
</dbReference>
<feature type="domain" description="tRNA pseudouridine synthase II TruB subfamily 1 C-terminal" evidence="7">
    <location>
        <begin position="243"/>
        <end position="293"/>
    </location>
</feature>
<evidence type="ECO:0000313" key="9">
    <source>
        <dbReference type="EMBL" id="SDE68394.1"/>
    </source>
</evidence>
<dbReference type="GO" id="GO:0003723">
    <property type="term" value="F:RNA binding"/>
    <property type="evidence" value="ECO:0007669"/>
    <property type="project" value="InterPro"/>
</dbReference>
<keyword evidence="3 5" id="KW-0819">tRNA processing</keyword>
<accession>A0A1G7EXL4</accession>
<dbReference type="NCBIfam" id="TIGR00431">
    <property type="entry name" value="TruB"/>
    <property type="match status" value="1"/>
</dbReference>
<dbReference type="EC" id="5.4.99.25" evidence="5"/>
<protein>
    <recommendedName>
        <fullName evidence="5">tRNA pseudouridine synthase B</fullName>
        <ecNumber evidence="5">5.4.99.25</ecNumber>
    </recommendedName>
    <alternativeName>
        <fullName evidence="5">tRNA pseudouridine(55) synthase</fullName>
        <shortName evidence="5">Psi55 synthase</shortName>
    </alternativeName>
    <alternativeName>
        <fullName evidence="5">tRNA pseudouridylate synthase</fullName>
    </alternativeName>
    <alternativeName>
        <fullName evidence="5">tRNA-uridine isomerase</fullName>
    </alternativeName>
</protein>
<gene>
    <name evidence="5" type="primary">truB</name>
    <name evidence="9" type="ORF">SAMN04488542_101380</name>
</gene>
<dbReference type="InterPro" id="IPR015240">
    <property type="entry name" value="tRNA_sdUridine_synth_fam1_C"/>
</dbReference>
<dbReference type="InterPro" id="IPR002501">
    <property type="entry name" value="PsdUridine_synth_N"/>
</dbReference>
<dbReference type="InterPro" id="IPR020103">
    <property type="entry name" value="PsdUridine_synth_cat_dom_sf"/>
</dbReference>
<dbReference type="AlphaFoldDB" id="A0A1G7EXL4"/>
<comment type="catalytic activity">
    <reaction evidence="1 5">
        <text>uridine(55) in tRNA = pseudouridine(55) in tRNA</text>
        <dbReference type="Rhea" id="RHEA:42532"/>
        <dbReference type="Rhea" id="RHEA-COMP:10101"/>
        <dbReference type="Rhea" id="RHEA-COMP:10102"/>
        <dbReference type="ChEBI" id="CHEBI:65314"/>
        <dbReference type="ChEBI" id="CHEBI:65315"/>
        <dbReference type="EC" id="5.4.99.25"/>
    </reaction>
</comment>
<dbReference type="InterPro" id="IPR032819">
    <property type="entry name" value="TruB_C"/>
</dbReference>
<evidence type="ECO:0000259" key="7">
    <source>
        <dbReference type="Pfam" id="PF09157"/>
    </source>
</evidence>
<dbReference type="Proteomes" id="UP000198972">
    <property type="component" value="Unassembled WGS sequence"/>
</dbReference>
<proteinExistence type="inferred from homology"/>
<dbReference type="GO" id="GO:0160148">
    <property type="term" value="F:tRNA pseudouridine(55) synthase activity"/>
    <property type="evidence" value="ECO:0007669"/>
    <property type="project" value="UniProtKB-EC"/>
</dbReference>
<dbReference type="PANTHER" id="PTHR13767:SF2">
    <property type="entry name" value="PSEUDOURIDYLATE SYNTHASE TRUB1"/>
    <property type="match status" value="1"/>
</dbReference>
<sequence>MNQMNYEGILPIRKPVGFTSHDVVAKSRGILRMKRIGHTGTLDPAVTGVLPLCLGRATRMVEYLQELPKEYEATLILGVATDTEDMSGKVLESTDQVSVTEEQVLDVLSKFTGTISQVPPMYSAIKQNGKRLYELAREGKTVERKAREVTIHELEMISFQPDDIHPRISFRTLCSKGTYIRTLCVDIGRALGVPAAMEELRRTMSAGIPEDQCITLEQLAEYVQSGTLQSHLIPVDQAVHHLPAHTVQEEKVKAAIQGQRLSSSVVEPDVVKGSTIRLYGPDQQFLGIFRVDESTGAVTPVKVFHPE</sequence>
<dbReference type="InterPro" id="IPR014780">
    <property type="entry name" value="tRNA_psdUridine_synth_TruB"/>
</dbReference>
<feature type="domain" description="tRNA pseudouridylate synthase B C-terminal" evidence="8">
    <location>
        <begin position="181"/>
        <end position="239"/>
    </location>
</feature>
<dbReference type="GO" id="GO:0031119">
    <property type="term" value="P:tRNA pseudouridine synthesis"/>
    <property type="evidence" value="ECO:0007669"/>
    <property type="project" value="UniProtKB-UniRule"/>
</dbReference>
<dbReference type="Pfam" id="PF16198">
    <property type="entry name" value="TruB_C_2"/>
    <property type="match status" value="1"/>
</dbReference>
<dbReference type="PANTHER" id="PTHR13767">
    <property type="entry name" value="TRNA-PSEUDOURIDINE SYNTHASE"/>
    <property type="match status" value="1"/>
</dbReference>
<evidence type="ECO:0000259" key="6">
    <source>
        <dbReference type="Pfam" id="PF01509"/>
    </source>
</evidence>
<dbReference type="EMBL" id="FNBG01000001">
    <property type="protein sequence ID" value="SDE68394.1"/>
    <property type="molecule type" value="Genomic_DNA"/>
</dbReference>
<dbReference type="OrthoDB" id="9802309at2"/>
<dbReference type="Pfam" id="PF01509">
    <property type="entry name" value="TruB_N"/>
    <property type="match status" value="1"/>
</dbReference>
<evidence type="ECO:0000256" key="1">
    <source>
        <dbReference type="ARBA" id="ARBA00000385"/>
    </source>
</evidence>
<dbReference type="CDD" id="cd02573">
    <property type="entry name" value="PseudoU_synth_EcTruB"/>
    <property type="match status" value="1"/>
</dbReference>
<dbReference type="FunFam" id="3.30.2350.10:FF:000011">
    <property type="entry name" value="tRNA pseudouridine synthase B"/>
    <property type="match status" value="1"/>
</dbReference>
<reference evidence="9 10" key="1">
    <citation type="submission" date="2016-10" db="EMBL/GenBank/DDBJ databases">
        <authorList>
            <person name="de Groot N.N."/>
        </authorList>
    </citation>
    <scope>NUCLEOTIDE SEQUENCE [LARGE SCALE GENOMIC DNA]</scope>
    <source>
        <strain evidence="9 10">DSM 28129</strain>
    </source>
</reference>
<dbReference type="RefSeq" id="WP_091226242.1">
    <property type="nucleotide sequence ID" value="NZ_FNBG01000001.1"/>
</dbReference>
<comment type="function">
    <text evidence="5">Responsible for synthesis of pseudouridine from uracil-55 in the psi GC loop of transfer RNAs.</text>
</comment>